<reference evidence="2" key="2">
    <citation type="submission" date="2013-12" db="EMBL/GenBank/DDBJ databases">
        <authorList>
            <person name="Yu Y."/>
            <person name="Lee S."/>
            <person name="de Baynast K."/>
            <person name="Wissotski M."/>
            <person name="Liu L."/>
            <person name="Talag J."/>
            <person name="Goicoechea J."/>
            <person name="Angelova A."/>
            <person name="Jetty R."/>
            <person name="Kudrna D."/>
            <person name="Golser W."/>
            <person name="Rivera L."/>
            <person name="Zhang J."/>
            <person name="Wing R."/>
        </authorList>
    </citation>
    <scope>NUCLEOTIDE SEQUENCE</scope>
</reference>
<protein>
    <recommendedName>
        <fullName evidence="3">Suppressor of forked domain-containing protein</fullName>
    </recommendedName>
</protein>
<dbReference type="GO" id="GO:0006364">
    <property type="term" value="P:rRNA processing"/>
    <property type="evidence" value="ECO:0007669"/>
    <property type="project" value="InterPro"/>
</dbReference>
<name>A0A0D9WWI9_9ORYZ</name>
<dbReference type="PANTHER" id="PTHR23270">
    <property type="entry name" value="PROGRAMMED CELL DEATH PROTEIN 11 PRE-RRNA PROCESSING PROTEIN RRP5"/>
    <property type="match status" value="1"/>
</dbReference>
<accession>A0A0D9WWI9</accession>
<evidence type="ECO:0000313" key="2">
    <source>
        <dbReference type="Proteomes" id="UP000032180"/>
    </source>
</evidence>
<sequence length="126" mass="14848">MRSVQHISSAPGFLAMYERTRQYTLADELLDRMTKRFKTSCNIWLRCIQLALKQSKDLEYIKSIVKCALLSIPQSKRIKFLSQTAILEFKRGVPEEGRSRFELILRESPKRTDLWSVYLDQVIKHL</sequence>
<reference evidence="1" key="3">
    <citation type="submission" date="2015-04" db="UniProtKB">
        <authorList>
            <consortium name="EnsemblPlants"/>
        </authorList>
    </citation>
    <scope>IDENTIFICATION</scope>
</reference>
<dbReference type="GO" id="GO:0032040">
    <property type="term" value="C:small-subunit processome"/>
    <property type="evidence" value="ECO:0007669"/>
    <property type="project" value="TreeGrafter"/>
</dbReference>
<keyword evidence="2" id="KW-1185">Reference proteome</keyword>
<dbReference type="Proteomes" id="UP000032180">
    <property type="component" value="Chromosome 7"/>
</dbReference>
<proteinExistence type="predicted"/>
<dbReference type="Gene3D" id="1.25.40.10">
    <property type="entry name" value="Tetratricopeptide repeat domain"/>
    <property type="match status" value="1"/>
</dbReference>
<dbReference type="Gramene" id="LPERR07G05460.1">
    <property type="protein sequence ID" value="LPERR07G05460.1"/>
    <property type="gene ID" value="LPERR07G05460"/>
</dbReference>
<dbReference type="InterPro" id="IPR045209">
    <property type="entry name" value="Rrp5"/>
</dbReference>
<dbReference type="AlphaFoldDB" id="A0A0D9WWI9"/>
<dbReference type="GO" id="GO:0003723">
    <property type="term" value="F:RNA binding"/>
    <property type="evidence" value="ECO:0007669"/>
    <property type="project" value="TreeGrafter"/>
</dbReference>
<evidence type="ECO:0000313" key="1">
    <source>
        <dbReference type="EnsemblPlants" id="LPERR07G05460.1"/>
    </source>
</evidence>
<dbReference type="eggNOG" id="KOG1070">
    <property type="taxonomic scope" value="Eukaryota"/>
</dbReference>
<dbReference type="STRING" id="77586.A0A0D9WWI9"/>
<evidence type="ECO:0008006" key="3">
    <source>
        <dbReference type="Google" id="ProtNLM"/>
    </source>
</evidence>
<dbReference type="HOGENOM" id="CLU_1984803_0_0_1"/>
<dbReference type="EnsemblPlants" id="LPERR07G05460.1">
    <property type="protein sequence ID" value="LPERR07G05460.1"/>
    <property type="gene ID" value="LPERR07G05460"/>
</dbReference>
<dbReference type="InterPro" id="IPR011990">
    <property type="entry name" value="TPR-like_helical_dom_sf"/>
</dbReference>
<dbReference type="PANTHER" id="PTHR23270:SF10">
    <property type="entry name" value="PROTEIN RRP5 HOMOLOG"/>
    <property type="match status" value="1"/>
</dbReference>
<reference evidence="1 2" key="1">
    <citation type="submission" date="2012-08" db="EMBL/GenBank/DDBJ databases">
        <title>Oryza genome evolution.</title>
        <authorList>
            <person name="Wing R.A."/>
        </authorList>
    </citation>
    <scope>NUCLEOTIDE SEQUENCE</scope>
</reference>
<organism evidence="1 2">
    <name type="scientific">Leersia perrieri</name>
    <dbReference type="NCBI Taxonomy" id="77586"/>
    <lineage>
        <taxon>Eukaryota</taxon>
        <taxon>Viridiplantae</taxon>
        <taxon>Streptophyta</taxon>
        <taxon>Embryophyta</taxon>
        <taxon>Tracheophyta</taxon>
        <taxon>Spermatophyta</taxon>
        <taxon>Magnoliopsida</taxon>
        <taxon>Liliopsida</taxon>
        <taxon>Poales</taxon>
        <taxon>Poaceae</taxon>
        <taxon>BOP clade</taxon>
        <taxon>Oryzoideae</taxon>
        <taxon>Oryzeae</taxon>
        <taxon>Oryzinae</taxon>
        <taxon>Leersia</taxon>
    </lineage>
</organism>
<dbReference type="SUPFAM" id="SSF48452">
    <property type="entry name" value="TPR-like"/>
    <property type="match status" value="1"/>
</dbReference>